<feature type="compositionally biased region" description="Low complexity" evidence="1">
    <location>
        <begin position="339"/>
        <end position="348"/>
    </location>
</feature>
<name>A0A0W1ADK9_9GAMM</name>
<proteinExistence type="predicted"/>
<feature type="compositionally biased region" description="Polar residues" evidence="1">
    <location>
        <begin position="9"/>
        <end position="24"/>
    </location>
</feature>
<dbReference type="RefSeq" id="WP_058480175.1">
    <property type="nucleotide sequence ID" value="NZ_CAAAIQ010000023.1"/>
</dbReference>
<feature type="region of interest" description="Disordered" evidence="1">
    <location>
        <begin position="1"/>
        <end position="62"/>
    </location>
</feature>
<comment type="caution">
    <text evidence="2">The sequence shown here is derived from an EMBL/GenBank/DDBJ whole genome shotgun (WGS) entry which is preliminary data.</text>
</comment>
<dbReference type="InterPro" id="IPR049990">
    <property type="entry name" value="T4SS_Ceg10"/>
</dbReference>
<evidence type="ECO:0000256" key="1">
    <source>
        <dbReference type="SAM" id="MobiDB-lite"/>
    </source>
</evidence>
<feature type="compositionally biased region" description="Basic and acidic residues" evidence="1">
    <location>
        <begin position="325"/>
        <end position="338"/>
    </location>
</feature>
<dbReference type="AlphaFoldDB" id="A0A0W1ADK9"/>
<dbReference type="PATRIC" id="fig|66969.6.peg.1620"/>
<sequence>MKAKDRDTQTTPQKNPTPDTNSFFATLLDDFEKLKRHANGNADENNSKRTPSKRKSPMVSEPTNKFAALEEQEAINVKTKAKSVTERFELNTEQQTVWELIIDGIKLTDTIQSCDLPSDDPLSSTMVKMVQVRADEILSDTKKSWLFKILEIAIHAKQMSFGNCQEKAFFAFAYMFNQLTKQNDLIHTLRLATFNNHFILIVNEEFVMDPWLSSAFPFDPQNSMLTINFVFEGFGNLINYFSVDMAGNCIAFRVRQGHDKSIDFQSRKEFGECISWLNRQSKHFAVDELIESSDNPMVLKMQKVAPGQTMMRLFSASERFWRPALPDERSESPIEDTNRTNLRPPTTN</sequence>
<dbReference type="NCBIfam" id="NF043043">
    <property type="entry name" value="T4SS_Ceg10"/>
    <property type="match status" value="1"/>
</dbReference>
<evidence type="ECO:0000313" key="3">
    <source>
        <dbReference type="Proteomes" id="UP000054729"/>
    </source>
</evidence>
<dbReference type="OrthoDB" id="5654382at2"/>
<organism evidence="2 3">
    <name type="scientific">Legionella waltersii</name>
    <dbReference type="NCBI Taxonomy" id="66969"/>
    <lineage>
        <taxon>Bacteria</taxon>
        <taxon>Pseudomonadati</taxon>
        <taxon>Pseudomonadota</taxon>
        <taxon>Gammaproteobacteria</taxon>
        <taxon>Legionellales</taxon>
        <taxon>Legionellaceae</taxon>
        <taxon>Legionella</taxon>
    </lineage>
</organism>
<gene>
    <name evidence="2" type="ORF">Lwal_1482</name>
</gene>
<keyword evidence="3" id="KW-1185">Reference proteome</keyword>
<protein>
    <submittedName>
        <fullName evidence="2">Substrate of the Dot/Icm secretion system</fullName>
    </submittedName>
</protein>
<dbReference type="Proteomes" id="UP000054729">
    <property type="component" value="Unassembled WGS sequence"/>
</dbReference>
<evidence type="ECO:0000313" key="2">
    <source>
        <dbReference type="EMBL" id="KTD79410.1"/>
    </source>
</evidence>
<dbReference type="EMBL" id="LNZB01000036">
    <property type="protein sequence ID" value="KTD79410.1"/>
    <property type="molecule type" value="Genomic_DNA"/>
</dbReference>
<accession>A0A0W1ADK9</accession>
<feature type="region of interest" description="Disordered" evidence="1">
    <location>
        <begin position="325"/>
        <end position="348"/>
    </location>
</feature>
<reference evidence="2 3" key="1">
    <citation type="submission" date="2015-11" db="EMBL/GenBank/DDBJ databases">
        <title>Genomic analysis of 38 Legionella species identifies large and diverse effector repertoires.</title>
        <authorList>
            <person name="Burstein D."/>
            <person name="Amaro F."/>
            <person name="Zusman T."/>
            <person name="Lifshitz Z."/>
            <person name="Cohen O."/>
            <person name="Gilbert J.A."/>
            <person name="Pupko T."/>
            <person name="Shuman H.A."/>
            <person name="Segal G."/>
        </authorList>
    </citation>
    <scope>NUCLEOTIDE SEQUENCE [LARGE SCALE GENOMIC DNA]</scope>
    <source>
        <strain evidence="2 3">ATCC 51914</strain>
    </source>
</reference>